<gene>
    <name evidence="1" type="ORF">NN4_21560</name>
</gene>
<dbReference type="EMBL" id="BJXA01000010">
    <property type="protein sequence ID" value="GEM37637.1"/>
    <property type="molecule type" value="Genomic_DNA"/>
</dbReference>
<dbReference type="Proteomes" id="UP000321424">
    <property type="component" value="Unassembled WGS sequence"/>
</dbReference>
<accession>A0A511MBR7</accession>
<protein>
    <recommendedName>
        <fullName evidence="3">Lipoprotein</fullName>
    </recommendedName>
</protein>
<keyword evidence="2" id="KW-1185">Reference proteome</keyword>
<dbReference type="PROSITE" id="PS51257">
    <property type="entry name" value="PROKAR_LIPOPROTEIN"/>
    <property type="match status" value="1"/>
</dbReference>
<evidence type="ECO:0000313" key="2">
    <source>
        <dbReference type="Proteomes" id="UP000321424"/>
    </source>
</evidence>
<reference evidence="1 2" key="1">
    <citation type="submission" date="2019-07" db="EMBL/GenBank/DDBJ databases">
        <title>Whole genome shotgun sequence of Nocardia ninae NBRC 108245.</title>
        <authorList>
            <person name="Hosoyama A."/>
            <person name="Uohara A."/>
            <person name="Ohji S."/>
            <person name="Ichikawa N."/>
        </authorList>
    </citation>
    <scope>NUCLEOTIDE SEQUENCE [LARGE SCALE GENOMIC DNA]</scope>
    <source>
        <strain evidence="1 2">NBRC 108245</strain>
    </source>
</reference>
<evidence type="ECO:0008006" key="3">
    <source>
        <dbReference type="Google" id="ProtNLM"/>
    </source>
</evidence>
<evidence type="ECO:0000313" key="1">
    <source>
        <dbReference type="EMBL" id="GEM37637.1"/>
    </source>
</evidence>
<proteinExistence type="predicted"/>
<dbReference type="OrthoDB" id="4568490at2"/>
<comment type="caution">
    <text evidence="1">The sequence shown here is derived from an EMBL/GenBank/DDBJ whole genome shotgun (WGS) entry which is preliminary data.</text>
</comment>
<organism evidence="1 2">
    <name type="scientific">Nocardia ninae NBRC 108245</name>
    <dbReference type="NCBI Taxonomy" id="1210091"/>
    <lineage>
        <taxon>Bacteria</taxon>
        <taxon>Bacillati</taxon>
        <taxon>Actinomycetota</taxon>
        <taxon>Actinomycetes</taxon>
        <taxon>Mycobacteriales</taxon>
        <taxon>Nocardiaceae</taxon>
        <taxon>Nocardia</taxon>
    </lineage>
</organism>
<dbReference type="RefSeq" id="WP_147129740.1">
    <property type="nucleotide sequence ID" value="NZ_BJXA01000010.1"/>
</dbReference>
<name>A0A511MBR7_9NOCA</name>
<dbReference type="AlphaFoldDB" id="A0A511MBR7"/>
<sequence length="195" mass="20522">MSGSVLRIAIGLLVVGLGLSGCADRGAPATVWESEPDGSAIDSAIDTPAAQRLVGSFLRSSGASNDVAAMALQRVGAPVMVYATYPSSADDPGHSLERAGIESYIAVPVRVAGRNAADTLQLEPLPPYLPRAMATGVEETSRPRAAGARLLLDYPTHTWFGWTRTQVAVISSEKTPALAGKELNAEAFYAWLRTR</sequence>